<protein>
    <recommendedName>
        <fullName evidence="1">ParB-like N-terminal domain-containing protein</fullName>
    </recommendedName>
</protein>
<evidence type="ECO:0000259" key="1">
    <source>
        <dbReference type="SMART" id="SM00470"/>
    </source>
</evidence>
<dbReference type="PANTHER" id="PTHR33375">
    <property type="entry name" value="CHROMOSOME-PARTITIONING PROTEIN PARB-RELATED"/>
    <property type="match status" value="1"/>
</dbReference>
<dbReference type="AlphaFoldDB" id="A0A069AG44"/>
<reference evidence="3" key="1">
    <citation type="submission" date="2014-07" db="EMBL/GenBank/DDBJ databases">
        <authorList>
            <person name="Monot Marc"/>
        </authorList>
    </citation>
    <scope>NUCLEOTIDE SEQUENCE</scope>
    <source>
        <strain evidence="4">7032989</strain>
        <strain evidence="3">7032994</strain>
    </source>
</reference>
<dbReference type="InterPro" id="IPR036086">
    <property type="entry name" value="ParB/Sulfiredoxin_sf"/>
</dbReference>
<dbReference type="SUPFAM" id="SSF110849">
    <property type="entry name" value="ParB/Sulfiredoxin"/>
    <property type="match status" value="1"/>
</dbReference>
<proteinExistence type="predicted"/>
<feature type="domain" description="ParB-like N-terminal" evidence="1">
    <location>
        <begin position="9"/>
        <end position="101"/>
    </location>
</feature>
<dbReference type="GO" id="GO:0007059">
    <property type="term" value="P:chromosome segregation"/>
    <property type="evidence" value="ECO:0007669"/>
    <property type="project" value="TreeGrafter"/>
</dbReference>
<name>A0A069AG44_CLODI</name>
<organism evidence="3">
    <name type="scientific">Clostridioides difficile</name>
    <name type="common">Peptoclostridium difficile</name>
    <dbReference type="NCBI Taxonomy" id="1496"/>
    <lineage>
        <taxon>Bacteria</taxon>
        <taxon>Bacillati</taxon>
        <taxon>Bacillota</taxon>
        <taxon>Clostridia</taxon>
        <taxon>Peptostreptococcales</taxon>
        <taxon>Peptostreptococcaceae</taxon>
        <taxon>Clostridioides</taxon>
    </lineage>
</organism>
<evidence type="ECO:0000313" key="2">
    <source>
        <dbReference type="EMBL" id="CDS89042.1"/>
    </source>
</evidence>
<dbReference type="EMBL" id="LK933294">
    <property type="protein sequence ID" value="CDT60904.1"/>
    <property type="molecule type" value="Genomic_DNA"/>
</dbReference>
<evidence type="ECO:0000313" key="3">
    <source>
        <dbReference type="EMBL" id="CDS89668.1"/>
    </source>
</evidence>
<evidence type="ECO:0000313" key="4">
    <source>
        <dbReference type="EMBL" id="CDT60904.1"/>
    </source>
</evidence>
<dbReference type="SMART" id="SM00470">
    <property type="entry name" value="ParB"/>
    <property type="match status" value="1"/>
</dbReference>
<dbReference type="InterPro" id="IPR003115">
    <property type="entry name" value="ParB_N"/>
</dbReference>
<dbReference type="EMBL" id="LK932411">
    <property type="protein sequence ID" value="CDS89668.1"/>
    <property type="molecule type" value="Genomic_DNA"/>
</dbReference>
<sequence>MKTTIRKEKEIKIKEIYVAQRFKDEEDKANLDNLIENLKFHGMINAINVWEDHNGNYHLISGYHRLTACKILGKETIRVTIDTTKYKNEVDAYRNHRQENLHENGIRKHHTIYQLSKIFDELQVLYEQINPDNKFAEEEYLRARKREKMAKESLKGRKAKEEQEYFKREIEKAKQIQEKTKSPLQRLIDDRGFSEVKAKQIQFINGLDKIMPNFSKKMEASNISENRIWNLRKMFKKEDVIDQFKKINTTRDMNNWVSKLEGKKEGSKINVSEIADEGNGIVRLGTKHYVCYSDTEHLVRKFNFNIRMVVDDNDVAKAAIEVLGINHVKALIVCTNDTAHELVLNAIKK</sequence>
<accession>A0A069AG44</accession>
<dbReference type="Gene3D" id="3.90.1530.10">
    <property type="entry name" value="Conserved hypothetical protein from pyrococcus furiosus pfu- 392566-001, ParB domain"/>
    <property type="match status" value="1"/>
</dbReference>
<dbReference type="InterPro" id="IPR050336">
    <property type="entry name" value="Chromosome_partition/occlusion"/>
</dbReference>
<dbReference type="PANTHER" id="PTHR33375:SF1">
    <property type="entry name" value="CHROMOSOME-PARTITIONING PROTEIN PARB-RELATED"/>
    <property type="match status" value="1"/>
</dbReference>
<dbReference type="RefSeq" id="WP_021367111.1">
    <property type="nucleotide sequence ID" value="NZ_BBYB01000112.1"/>
</dbReference>
<gene>
    <name evidence="4" type="ORF">BN1095_600023</name>
    <name evidence="2" type="ORF">BN1096_700311</name>
    <name evidence="3" type="ORF">BN1097_710311</name>
</gene>
<dbReference type="GO" id="GO:0005694">
    <property type="term" value="C:chromosome"/>
    <property type="evidence" value="ECO:0007669"/>
    <property type="project" value="TreeGrafter"/>
</dbReference>
<dbReference type="EMBL" id="LK932525">
    <property type="protein sequence ID" value="CDS89042.1"/>
    <property type="molecule type" value="Genomic_DNA"/>
</dbReference>
<dbReference type="Pfam" id="PF02195">
    <property type="entry name" value="ParB_N"/>
    <property type="match status" value="1"/>
</dbReference>